<gene>
    <name evidence="2" type="ORF">QBC46DRAFT_438402</name>
</gene>
<protein>
    <recommendedName>
        <fullName evidence="4">Fungal N-terminal domain-containing protein</fullName>
    </recommendedName>
</protein>
<evidence type="ECO:0000313" key="3">
    <source>
        <dbReference type="Proteomes" id="UP001303473"/>
    </source>
</evidence>
<dbReference type="Proteomes" id="UP001303473">
    <property type="component" value="Unassembled WGS sequence"/>
</dbReference>
<feature type="compositionally biased region" description="Polar residues" evidence="1">
    <location>
        <begin position="337"/>
        <end position="352"/>
    </location>
</feature>
<accession>A0AAN6S468</accession>
<reference evidence="3" key="1">
    <citation type="journal article" date="2023" name="Mol. Phylogenet. Evol.">
        <title>Genome-scale phylogeny and comparative genomics of the fungal order Sordariales.</title>
        <authorList>
            <person name="Hensen N."/>
            <person name="Bonometti L."/>
            <person name="Westerberg I."/>
            <person name="Brannstrom I.O."/>
            <person name="Guillou S."/>
            <person name="Cros-Aarteil S."/>
            <person name="Calhoun S."/>
            <person name="Haridas S."/>
            <person name="Kuo A."/>
            <person name="Mondo S."/>
            <person name="Pangilinan J."/>
            <person name="Riley R."/>
            <person name="LaButti K."/>
            <person name="Andreopoulos B."/>
            <person name="Lipzen A."/>
            <person name="Chen C."/>
            <person name="Yan M."/>
            <person name="Daum C."/>
            <person name="Ng V."/>
            <person name="Clum A."/>
            <person name="Steindorff A."/>
            <person name="Ohm R.A."/>
            <person name="Martin F."/>
            <person name="Silar P."/>
            <person name="Natvig D.O."/>
            <person name="Lalanne C."/>
            <person name="Gautier V."/>
            <person name="Ament-Velasquez S.L."/>
            <person name="Kruys A."/>
            <person name="Hutchinson M.I."/>
            <person name="Powell A.J."/>
            <person name="Barry K."/>
            <person name="Miller A.N."/>
            <person name="Grigoriev I.V."/>
            <person name="Debuchy R."/>
            <person name="Gladieux P."/>
            <person name="Hiltunen Thoren M."/>
            <person name="Johannesson H."/>
        </authorList>
    </citation>
    <scope>NUCLEOTIDE SEQUENCE [LARGE SCALE GENOMIC DNA]</scope>
    <source>
        <strain evidence="3">CBS 340.73</strain>
    </source>
</reference>
<proteinExistence type="predicted"/>
<feature type="region of interest" description="Disordered" evidence="1">
    <location>
        <begin position="327"/>
        <end position="466"/>
    </location>
</feature>
<name>A0AAN6S468_9PEZI</name>
<dbReference type="EMBL" id="MU853815">
    <property type="protein sequence ID" value="KAK3939216.1"/>
    <property type="molecule type" value="Genomic_DNA"/>
</dbReference>
<dbReference type="SUPFAM" id="SSF82171">
    <property type="entry name" value="DPP6 N-terminal domain-like"/>
    <property type="match status" value="1"/>
</dbReference>
<sequence>MDPASATRPIEYVLSGVSTTLSSITQFIRSVRTAHADLAAVTRELSDLRLLLELLLEEPDIPLLLQAQVLSLLQHCGDLLIRVDVILTNSRDAARWAATGRDDMIRLKDSLQTHRQSLSLVLEVVNLSTSRSNAADTEPVRDHIVAEIDRLRSEVRLVRNGYDDLIDDSPFLETFFNAVLECIPPPRGGGSSAGHVSAAKAPDYSRTSYSNLEPIENHPLPPSTEKQLAPPPFQPVGHHAESATSYRGDQQFEAAGPWYPSSPIVLPFYNPPLEPTSPTQQALQRIVRWQSTTSSRSAQSDLQMQRLAHYSPQPIQQGWQRNVYSPGARSEELGARTPQSFSPVSAWSEPTNPSSAYPGPSYYSSHSTSIPSTPGPGSPGSSVSMPRMSPSVNSARTFILPPRSPGVQSSATLTPGFESQWPRSPAPSQFSELPAQLPDTYRQQPTNFPSQLPQSPGKLPQSPKEQWKPAIEYQTATSVSITPTRHLLDKGKAHDVLHIDISPTSCFAATKHSNNTVKVWSLARNALSNTIKITSYAKPQARSREYFVRSHAIISESDSLLAVTTHFGLTLEIYNWVRGKKVQVIEEVHRWASSRLDAWRAPLAVYRPRGDRIDLYFPARQGAKKPYWEDSGSAIELREAGLPFVPKFPELAYLHNPNSSAGNNGPILIAAAGPRPNDAPSAQNTILVAWLMQQNEKEEQRHAPYRFLVVPEHLKTGGALPACLAAHGNVVVSSWIPPNHIDIPLPGGKFRRTAVPAPERYVLVWDLPSNALTSVFAIPNVQAAVSPDCRFVAYCDPGHGVHHSGSGSIRGSVDSGGGSGAVSGCFVILDVQGNEVWRWPHPARTTEGFASFGGQFERNNLAKVTAFGFSDDARFLIVGDASGSVGVYEVRELGG</sequence>
<feature type="compositionally biased region" description="Low complexity" evidence="1">
    <location>
        <begin position="353"/>
        <end position="372"/>
    </location>
</feature>
<evidence type="ECO:0000313" key="2">
    <source>
        <dbReference type="EMBL" id="KAK3939216.1"/>
    </source>
</evidence>
<evidence type="ECO:0000256" key="1">
    <source>
        <dbReference type="SAM" id="MobiDB-lite"/>
    </source>
</evidence>
<feature type="region of interest" description="Disordered" evidence="1">
    <location>
        <begin position="208"/>
        <end position="244"/>
    </location>
</feature>
<feature type="compositionally biased region" description="Polar residues" evidence="1">
    <location>
        <begin position="441"/>
        <end position="454"/>
    </location>
</feature>
<keyword evidence="3" id="KW-1185">Reference proteome</keyword>
<organism evidence="2 3">
    <name type="scientific">Diplogelasinospora grovesii</name>
    <dbReference type="NCBI Taxonomy" id="303347"/>
    <lineage>
        <taxon>Eukaryota</taxon>
        <taxon>Fungi</taxon>
        <taxon>Dikarya</taxon>
        <taxon>Ascomycota</taxon>
        <taxon>Pezizomycotina</taxon>
        <taxon>Sordariomycetes</taxon>
        <taxon>Sordariomycetidae</taxon>
        <taxon>Sordariales</taxon>
        <taxon>Diplogelasinosporaceae</taxon>
        <taxon>Diplogelasinospora</taxon>
    </lineage>
</organism>
<evidence type="ECO:0008006" key="4">
    <source>
        <dbReference type="Google" id="ProtNLM"/>
    </source>
</evidence>
<feature type="compositionally biased region" description="Low complexity" evidence="1">
    <location>
        <begin position="379"/>
        <end position="394"/>
    </location>
</feature>
<dbReference type="AlphaFoldDB" id="A0AAN6S468"/>
<comment type="caution">
    <text evidence="2">The sequence shown here is derived from an EMBL/GenBank/DDBJ whole genome shotgun (WGS) entry which is preliminary data.</text>
</comment>